<sequence>MAVSLEYKVIEYIAHSFPDERTVHHKLSIDPMQYCFQAISFSWVLRIE</sequence>
<dbReference type="EMBL" id="GBRH01278602">
    <property type="protein sequence ID" value="JAD19293.1"/>
    <property type="molecule type" value="Transcribed_RNA"/>
</dbReference>
<accession>A0A0A8Y291</accession>
<protein>
    <submittedName>
        <fullName evidence="1">Uncharacterized protein</fullName>
    </submittedName>
</protein>
<reference evidence="1" key="1">
    <citation type="submission" date="2014-09" db="EMBL/GenBank/DDBJ databases">
        <authorList>
            <person name="Magalhaes I.L.F."/>
            <person name="Oliveira U."/>
            <person name="Santos F.R."/>
            <person name="Vidigal T.H.D.A."/>
            <person name="Brescovit A.D."/>
            <person name="Santos A.J."/>
        </authorList>
    </citation>
    <scope>NUCLEOTIDE SEQUENCE</scope>
    <source>
        <tissue evidence="1">Shoot tissue taken approximately 20 cm above the soil surface</tissue>
    </source>
</reference>
<proteinExistence type="predicted"/>
<organism evidence="1">
    <name type="scientific">Arundo donax</name>
    <name type="common">Giant reed</name>
    <name type="synonym">Donax arundinaceus</name>
    <dbReference type="NCBI Taxonomy" id="35708"/>
    <lineage>
        <taxon>Eukaryota</taxon>
        <taxon>Viridiplantae</taxon>
        <taxon>Streptophyta</taxon>
        <taxon>Embryophyta</taxon>
        <taxon>Tracheophyta</taxon>
        <taxon>Spermatophyta</taxon>
        <taxon>Magnoliopsida</taxon>
        <taxon>Liliopsida</taxon>
        <taxon>Poales</taxon>
        <taxon>Poaceae</taxon>
        <taxon>PACMAD clade</taxon>
        <taxon>Arundinoideae</taxon>
        <taxon>Arundineae</taxon>
        <taxon>Arundo</taxon>
    </lineage>
</organism>
<reference evidence="1" key="2">
    <citation type="journal article" date="2015" name="Data Brief">
        <title>Shoot transcriptome of the giant reed, Arundo donax.</title>
        <authorList>
            <person name="Barrero R.A."/>
            <person name="Guerrero F.D."/>
            <person name="Moolhuijzen P."/>
            <person name="Goolsby J.A."/>
            <person name="Tidwell J."/>
            <person name="Bellgard S.E."/>
            <person name="Bellgard M.I."/>
        </authorList>
    </citation>
    <scope>NUCLEOTIDE SEQUENCE</scope>
    <source>
        <tissue evidence="1">Shoot tissue taken approximately 20 cm above the soil surface</tissue>
    </source>
</reference>
<dbReference type="AlphaFoldDB" id="A0A0A8Y291"/>
<name>A0A0A8Y291_ARUDO</name>
<evidence type="ECO:0000313" key="1">
    <source>
        <dbReference type="EMBL" id="JAD19293.1"/>
    </source>
</evidence>